<accession>A0AAJ0B7I7</accession>
<dbReference type="GO" id="GO:0019901">
    <property type="term" value="F:protein kinase binding"/>
    <property type="evidence" value="ECO:0007669"/>
    <property type="project" value="TreeGrafter"/>
</dbReference>
<dbReference type="Gene3D" id="2.60.40.10">
    <property type="entry name" value="Immunoglobulins"/>
    <property type="match status" value="1"/>
</dbReference>
<comment type="caution">
    <text evidence="4">The sequence shown here is derived from an EMBL/GenBank/DDBJ whole genome shotgun (WGS) entry which is preliminary data.</text>
</comment>
<dbReference type="AlphaFoldDB" id="A0AAJ0B7I7"/>
<dbReference type="InterPro" id="IPR032640">
    <property type="entry name" value="AMPK1_CBM"/>
</dbReference>
<dbReference type="InterPro" id="IPR013783">
    <property type="entry name" value="Ig-like_fold"/>
</dbReference>
<gene>
    <name evidence="4" type="ORF">QBC47DRAFT_352229</name>
</gene>
<evidence type="ECO:0000259" key="3">
    <source>
        <dbReference type="Pfam" id="PF16561"/>
    </source>
</evidence>
<dbReference type="GO" id="GO:0031588">
    <property type="term" value="C:nucleotide-activated protein kinase complex"/>
    <property type="evidence" value="ECO:0007669"/>
    <property type="project" value="TreeGrafter"/>
</dbReference>
<dbReference type="Pfam" id="PF16561">
    <property type="entry name" value="AMPK1_CBM"/>
    <property type="match status" value="1"/>
</dbReference>
<proteinExistence type="inferred from homology"/>
<protein>
    <recommendedName>
        <fullName evidence="3">AMP-activated protein kinase glycogen-binding domain-containing protein</fullName>
    </recommendedName>
</protein>
<dbReference type="CDD" id="cd02859">
    <property type="entry name" value="E_set_AMPKbeta_like_N"/>
    <property type="match status" value="1"/>
</dbReference>
<dbReference type="PANTHER" id="PTHR10343">
    <property type="entry name" value="5'-AMP-ACTIVATED PROTEIN KINASE , BETA SUBUNIT"/>
    <property type="match status" value="1"/>
</dbReference>
<feature type="domain" description="AMP-activated protein kinase glycogen-binding" evidence="3">
    <location>
        <begin position="4"/>
        <end position="80"/>
    </location>
</feature>
<feature type="compositionally biased region" description="Basic and acidic residues" evidence="2">
    <location>
        <begin position="436"/>
        <end position="461"/>
    </location>
</feature>
<feature type="compositionally biased region" description="Basic and acidic residues" evidence="2">
    <location>
        <begin position="477"/>
        <end position="486"/>
    </location>
</feature>
<feature type="compositionally biased region" description="Low complexity" evidence="2">
    <location>
        <begin position="490"/>
        <end position="531"/>
    </location>
</feature>
<dbReference type="InterPro" id="IPR050827">
    <property type="entry name" value="CRP1_MDG1_kinase"/>
</dbReference>
<evidence type="ECO:0000256" key="2">
    <source>
        <dbReference type="SAM" id="MobiDB-lite"/>
    </source>
</evidence>
<dbReference type="GO" id="GO:0007165">
    <property type="term" value="P:signal transduction"/>
    <property type="evidence" value="ECO:0007669"/>
    <property type="project" value="TreeGrafter"/>
</dbReference>
<dbReference type="PANTHER" id="PTHR10343:SF81">
    <property type="entry name" value="CRUCIFORM DNA-RECOGNIZING PROTEIN 1-RELATED"/>
    <property type="match status" value="1"/>
</dbReference>
<feature type="compositionally biased region" description="Basic residues" evidence="2">
    <location>
        <begin position="548"/>
        <end position="557"/>
    </location>
</feature>
<reference evidence="4" key="1">
    <citation type="submission" date="2023-06" db="EMBL/GenBank/DDBJ databases">
        <title>Genome-scale phylogeny and comparative genomics of the fungal order Sordariales.</title>
        <authorList>
            <consortium name="Lawrence Berkeley National Laboratory"/>
            <person name="Hensen N."/>
            <person name="Bonometti L."/>
            <person name="Westerberg I."/>
            <person name="Brannstrom I.O."/>
            <person name="Guillou S."/>
            <person name="Cros-Aarteil S."/>
            <person name="Calhoun S."/>
            <person name="Haridas S."/>
            <person name="Kuo A."/>
            <person name="Mondo S."/>
            <person name="Pangilinan J."/>
            <person name="Riley R."/>
            <person name="Labutti K."/>
            <person name="Andreopoulos B."/>
            <person name="Lipzen A."/>
            <person name="Chen C."/>
            <person name="Yanf M."/>
            <person name="Daum C."/>
            <person name="Ng V."/>
            <person name="Clum A."/>
            <person name="Steindorff A."/>
            <person name="Ohm R."/>
            <person name="Martin F."/>
            <person name="Silar P."/>
            <person name="Natvig D."/>
            <person name="Lalanne C."/>
            <person name="Gautier V."/>
            <person name="Ament-Velasquez S.L."/>
            <person name="Kruys A."/>
            <person name="Hutchinson M.I."/>
            <person name="Powell A.J."/>
            <person name="Barry K."/>
            <person name="Miller A.N."/>
            <person name="Grigoriev I.V."/>
            <person name="Debuchy R."/>
            <person name="Gladieux P."/>
            <person name="Thoren M.H."/>
            <person name="Johannesson H."/>
        </authorList>
    </citation>
    <scope>NUCLEOTIDE SEQUENCE</scope>
    <source>
        <strain evidence="4">PSN4</strain>
    </source>
</reference>
<dbReference type="GO" id="GO:0005737">
    <property type="term" value="C:cytoplasm"/>
    <property type="evidence" value="ECO:0007669"/>
    <property type="project" value="TreeGrafter"/>
</dbReference>
<evidence type="ECO:0000313" key="4">
    <source>
        <dbReference type="EMBL" id="KAK1750816.1"/>
    </source>
</evidence>
<dbReference type="InterPro" id="IPR014756">
    <property type="entry name" value="Ig_E-set"/>
</dbReference>
<evidence type="ECO:0000313" key="5">
    <source>
        <dbReference type="Proteomes" id="UP001239445"/>
    </source>
</evidence>
<evidence type="ECO:0000256" key="1">
    <source>
        <dbReference type="ARBA" id="ARBA00038216"/>
    </source>
</evidence>
<name>A0AAJ0B7I7_9PEZI</name>
<comment type="similarity">
    <text evidence="1">Belongs to the CRP1/MDG1 family.</text>
</comment>
<feature type="region of interest" description="Disordered" evidence="2">
    <location>
        <begin position="307"/>
        <end position="331"/>
    </location>
</feature>
<dbReference type="Proteomes" id="UP001239445">
    <property type="component" value="Unassembled WGS sequence"/>
</dbReference>
<sequence length="557" mass="57735">MATFTFKWAHDAEEVYVTGTFDNWTKSEQLDKVDGVFQKTVTIPNSSEKVYYKFVVDGEWKTDHTAPQENDHEGNLNNVLLPENMVHPENAGPAAAILNTVTPESTTAKLAGGVPLEKAEPAAAAIDTVSPESTTAQLAGAVPVEDKSVKVTAPGGYPETPAADLDKELKISPLPAANGAGALNPIKLAPGEKIPDSVTTGSVTDNVTLDQESYEKSDRIPGLETELPPITKNMIPESSLPILGPGDVTINTVTPESTTAALAGKVPLQEPEVPEVVKKSQEAAKVDPEASGISEEVKEKAEVEAELLGKVPEAPSTAEGTAGKGTDKSENDKTVAETVAAVAASASAAFIGAAFAAKETAAAAASDAAAKLPESAKEILPASVQTAIPELSKPVEPVPQVPVEVKESIQAAGESPEAAANAVAVEEKKEVEAELLKEVKAVKPIDETPKEEASKAVEEPLKALPPVEAPKALPPAEEPKPEEAKPEPAPAETNGTTATAPEPAAPAATTSETTTEAAPEGAKAGEASAAAAEKEKKKKNRLSAIFSKLKHKISDRK</sequence>
<feature type="region of interest" description="Disordered" evidence="2">
    <location>
        <begin position="436"/>
        <end position="557"/>
    </location>
</feature>
<feature type="compositionally biased region" description="Low complexity" evidence="2">
    <location>
        <begin position="462"/>
        <end position="475"/>
    </location>
</feature>
<dbReference type="EMBL" id="MU839844">
    <property type="protein sequence ID" value="KAK1750816.1"/>
    <property type="molecule type" value="Genomic_DNA"/>
</dbReference>
<dbReference type="GO" id="GO:0005634">
    <property type="term" value="C:nucleus"/>
    <property type="evidence" value="ECO:0007669"/>
    <property type="project" value="TreeGrafter"/>
</dbReference>
<organism evidence="4 5">
    <name type="scientific">Echria macrotheca</name>
    <dbReference type="NCBI Taxonomy" id="438768"/>
    <lineage>
        <taxon>Eukaryota</taxon>
        <taxon>Fungi</taxon>
        <taxon>Dikarya</taxon>
        <taxon>Ascomycota</taxon>
        <taxon>Pezizomycotina</taxon>
        <taxon>Sordariomycetes</taxon>
        <taxon>Sordariomycetidae</taxon>
        <taxon>Sordariales</taxon>
        <taxon>Schizotheciaceae</taxon>
        <taxon>Echria</taxon>
    </lineage>
</organism>
<dbReference type="SUPFAM" id="SSF81296">
    <property type="entry name" value="E set domains"/>
    <property type="match status" value="1"/>
</dbReference>
<keyword evidence="5" id="KW-1185">Reference proteome</keyword>